<gene>
    <name evidence="1" type="ORF">DES48_1227</name>
</gene>
<reference evidence="1 2" key="1">
    <citation type="submission" date="2018-06" db="EMBL/GenBank/DDBJ databases">
        <title>Genomic Encyclopedia of Type Strains, Phase IV (KMG-IV): sequencing the most valuable type-strain genomes for metagenomic binning, comparative biology and taxonomic classification.</title>
        <authorList>
            <person name="Goeker M."/>
        </authorList>
    </citation>
    <scope>NUCLEOTIDE SEQUENCE [LARGE SCALE GENOMIC DNA]</scope>
    <source>
        <strain evidence="1 2">DSM 15140</strain>
    </source>
</reference>
<accession>A0A366DM12</accession>
<dbReference type="AlphaFoldDB" id="A0A366DM12"/>
<sequence length="72" mass="8193">MNITIINVSMNYKDGVVDNVRVNFRGNDDERTITVNGYIPLTPQEFNDNSTIDALRNIVRQKVSDRILEVPA</sequence>
<organism evidence="1 2">
    <name type="scientific">Paraliobacillus ryukyuensis</name>
    <dbReference type="NCBI Taxonomy" id="200904"/>
    <lineage>
        <taxon>Bacteria</taxon>
        <taxon>Bacillati</taxon>
        <taxon>Bacillota</taxon>
        <taxon>Bacilli</taxon>
        <taxon>Bacillales</taxon>
        <taxon>Bacillaceae</taxon>
        <taxon>Paraliobacillus</taxon>
    </lineage>
</organism>
<proteinExistence type="predicted"/>
<dbReference type="Proteomes" id="UP000252254">
    <property type="component" value="Unassembled WGS sequence"/>
</dbReference>
<comment type="caution">
    <text evidence="1">The sequence shown here is derived from an EMBL/GenBank/DDBJ whole genome shotgun (WGS) entry which is preliminary data.</text>
</comment>
<dbReference type="RefSeq" id="WP_113870213.1">
    <property type="nucleotide sequence ID" value="NZ_BAABQN010000003.1"/>
</dbReference>
<name>A0A366DM12_9BACI</name>
<protein>
    <submittedName>
        <fullName evidence="1">Uncharacterized protein</fullName>
    </submittedName>
</protein>
<keyword evidence="2" id="KW-1185">Reference proteome</keyword>
<evidence type="ECO:0000313" key="1">
    <source>
        <dbReference type="EMBL" id="RBO91120.1"/>
    </source>
</evidence>
<dbReference type="OrthoDB" id="2912248at2"/>
<dbReference type="STRING" id="200904.GCA_900168775_03022"/>
<dbReference type="EMBL" id="QNRI01000022">
    <property type="protein sequence ID" value="RBO91120.1"/>
    <property type="molecule type" value="Genomic_DNA"/>
</dbReference>
<evidence type="ECO:0000313" key="2">
    <source>
        <dbReference type="Proteomes" id="UP000252254"/>
    </source>
</evidence>